<dbReference type="AlphaFoldDB" id="A0AAU8NKF7"/>
<protein>
    <submittedName>
        <fullName evidence="1">Uncharacterized protein</fullName>
    </submittedName>
</protein>
<proteinExistence type="predicted"/>
<sequence length="185" mass="21754">MNKERLLLQFITLRWEKEVRGAPFAGVRNHMEKALSLPENLFSYDTSYGQPYHKVVIVQNKKGLETVQDQIVILDPGAEKWKVGCVEIAKKGFESEYEVTFSYSQECGKPVRYDKRNHALTEQAFGLTSNEYRRILYNGRHIYQDTGEWYYEIHIVNMLLTEQNRVNMLIDHEPAAVYKQIEILY</sequence>
<dbReference type="RefSeq" id="WP_342555617.1">
    <property type="nucleotide sequence ID" value="NZ_CP159992.1"/>
</dbReference>
<accession>A0AAU8NKF7</accession>
<reference evidence="1" key="1">
    <citation type="submission" date="2024-05" db="EMBL/GenBank/DDBJ databases">
        <title>Draft genome assemblies of 36 bacteria isolated from hibernating arctic ground squirrels.</title>
        <authorList>
            <person name="McKee H."/>
            <person name="Mullen L."/>
            <person name="Drown D.M."/>
            <person name="Duddleston K.N."/>
        </authorList>
    </citation>
    <scope>NUCLEOTIDE SEQUENCE</scope>
    <source>
        <strain evidence="1">AN1007</strain>
    </source>
</reference>
<organism evidence="1">
    <name type="scientific">Paenibacillus sp. AN1007</name>
    <dbReference type="NCBI Taxonomy" id="3151385"/>
    <lineage>
        <taxon>Bacteria</taxon>
        <taxon>Bacillati</taxon>
        <taxon>Bacillota</taxon>
        <taxon>Bacilli</taxon>
        <taxon>Bacillales</taxon>
        <taxon>Paenibacillaceae</taxon>
        <taxon>Paenibacillus</taxon>
    </lineage>
</organism>
<name>A0AAU8NKF7_9BACL</name>
<gene>
    <name evidence="1" type="ORF">ABXS70_14230</name>
</gene>
<evidence type="ECO:0000313" key="1">
    <source>
        <dbReference type="EMBL" id="XCP97777.1"/>
    </source>
</evidence>
<dbReference type="EMBL" id="CP159992">
    <property type="protein sequence ID" value="XCP97777.1"/>
    <property type="molecule type" value="Genomic_DNA"/>
</dbReference>